<dbReference type="PANTHER" id="PTHR11012:SF30">
    <property type="entry name" value="PROTEIN KINASE-LIKE DOMAIN-CONTAINING"/>
    <property type="match status" value="1"/>
</dbReference>
<evidence type="ECO:0000259" key="1">
    <source>
        <dbReference type="SMART" id="SM00587"/>
    </source>
</evidence>
<keyword evidence="2" id="KW-0418">Kinase</keyword>
<reference evidence="2 3" key="1">
    <citation type="submission" date="2019-03" db="EMBL/GenBank/DDBJ databases">
        <title>Genomic Encyclopedia of Type Strains, Phase III (KMG-III): the genomes of soil and plant-associated and newly described type strains.</title>
        <authorList>
            <person name="Whitman W."/>
        </authorList>
    </citation>
    <scope>NUCLEOTIDE SEQUENCE [LARGE SCALE GENOMIC DNA]</scope>
    <source>
        <strain evidence="2 3">CECT 7378</strain>
    </source>
</reference>
<feature type="domain" description="CHK kinase-like" evidence="1">
    <location>
        <begin position="117"/>
        <end position="278"/>
    </location>
</feature>
<evidence type="ECO:0000313" key="3">
    <source>
        <dbReference type="Proteomes" id="UP000294656"/>
    </source>
</evidence>
<dbReference type="RefSeq" id="WP_133501955.1">
    <property type="nucleotide sequence ID" value="NZ_SNXC01000002.1"/>
</dbReference>
<dbReference type="Proteomes" id="UP000294656">
    <property type="component" value="Unassembled WGS sequence"/>
</dbReference>
<organism evidence="2 3">
    <name type="scientific">Marinomonas balearica</name>
    <dbReference type="NCBI Taxonomy" id="491947"/>
    <lineage>
        <taxon>Bacteria</taxon>
        <taxon>Pseudomonadati</taxon>
        <taxon>Pseudomonadota</taxon>
        <taxon>Gammaproteobacteria</taxon>
        <taxon>Oceanospirillales</taxon>
        <taxon>Oceanospirillaceae</taxon>
        <taxon>Marinomonas</taxon>
    </lineage>
</organism>
<protein>
    <submittedName>
        <fullName evidence="2">Ecdysteroid kinase</fullName>
    </submittedName>
</protein>
<dbReference type="SUPFAM" id="SSF56112">
    <property type="entry name" value="Protein kinase-like (PK-like)"/>
    <property type="match status" value="1"/>
</dbReference>
<dbReference type="InterPro" id="IPR004119">
    <property type="entry name" value="EcKL"/>
</dbReference>
<dbReference type="SMART" id="SM00587">
    <property type="entry name" value="CHK"/>
    <property type="match status" value="1"/>
</dbReference>
<proteinExistence type="predicted"/>
<gene>
    <name evidence="2" type="ORF">DFP79_0121</name>
</gene>
<dbReference type="Gene3D" id="3.90.1200.10">
    <property type="match status" value="1"/>
</dbReference>
<name>A0A4R6MLM4_9GAMM</name>
<keyword evidence="3" id="KW-1185">Reference proteome</keyword>
<dbReference type="PANTHER" id="PTHR11012">
    <property type="entry name" value="PROTEIN KINASE-LIKE DOMAIN-CONTAINING"/>
    <property type="match status" value="1"/>
</dbReference>
<dbReference type="EMBL" id="SNXC01000002">
    <property type="protein sequence ID" value="TDP01220.1"/>
    <property type="molecule type" value="Genomic_DNA"/>
</dbReference>
<sequence>MISPEIYIKRALKAKYVDRIESIQTLWSGYGEIVRYRVHESGVIGEPDPHYVILKSIRLDKVNEHPRGWQSHHAHERKLRSYDMEANWYENWSSRCSKSERVAQCYGVWRSDDAIYILMEDLDASHYSVRKVKLAVHECLAVLDWLANFHARFLGIENRTDSFDLWQRGTYWHLSTRPDEWHAMTDSLLKEHANRIDSAMEGATYKTLLHGDAKVANFCFSADLNQVAAVDFQYVGVGIGVQDVAYFLGSCLSEENLSENLSFLLEHYFGELSRCLVARGESPDSAEKVVMEWDALFVVAWADFHRFILGWSPEHAKNTAFSRNMATKGVEFVLRRDG</sequence>
<dbReference type="InterPro" id="IPR015897">
    <property type="entry name" value="CHK_kinase-like"/>
</dbReference>
<evidence type="ECO:0000313" key="2">
    <source>
        <dbReference type="EMBL" id="TDP01220.1"/>
    </source>
</evidence>
<dbReference type="OrthoDB" id="9769860at2"/>
<dbReference type="Pfam" id="PF02958">
    <property type="entry name" value="EcKL"/>
    <property type="match status" value="2"/>
</dbReference>
<accession>A0A4R6MLM4</accession>
<dbReference type="InterPro" id="IPR011009">
    <property type="entry name" value="Kinase-like_dom_sf"/>
</dbReference>
<dbReference type="AlphaFoldDB" id="A0A4R6MLM4"/>
<keyword evidence="2" id="KW-0808">Transferase</keyword>
<comment type="caution">
    <text evidence="2">The sequence shown here is derived from an EMBL/GenBank/DDBJ whole genome shotgun (WGS) entry which is preliminary data.</text>
</comment>
<dbReference type="GO" id="GO:0016301">
    <property type="term" value="F:kinase activity"/>
    <property type="evidence" value="ECO:0007669"/>
    <property type="project" value="UniProtKB-KW"/>
</dbReference>